<dbReference type="InterPro" id="IPR000276">
    <property type="entry name" value="GPCR_Rhodpsn"/>
</dbReference>
<gene>
    <name evidence="13" type="primary">LOC100377762</name>
</gene>
<keyword evidence="12" id="KW-1185">Reference proteome</keyword>
<dbReference type="Pfam" id="PF00001">
    <property type="entry name" value="7tm_1"/>
    <property type="match status" value="1"/>
</dbReference>
<dbReference type="PRINTS" id="PR00237">
    <property type="entry name" value="GPCRRHODOPSN"/>
</dbReference>
<dbReference type="PANTHER" id="PTHR45695:SF34">
    <property type="entry name" value="GALANIN RECEPTOR 2B-LIKE"/>
    <property type="match status" value="1"/>
</dbReference>
<dbReference type="InterPro" id="IPR000405">
    <property type="entry name" value="Galanin_rcpt"/>
</dbReference>
<evidence type="ECO:0000256" key="6">
    <source>
        <dbReference type="ARBA" id="ARBA00023157"/>
    </source>
</evidence>
<feature type="transmembrane region" description="Helical" evidence="10">
    <location>
        <begin position="124"/>
        <end position="150"/>
    </location>
</feature>
<dbReference type="PANTHER" id="PTHR45695">
    <property type="entry name" value="LEUCOKININ RECEPTOR-RELATED"/>
    <property type="match status" value="1"/>
</dbReference>
<evidence type="ECO:0000256" key="4">
    <source>
        <dbReference type="ARBA" id="ARBA00023040"/>
    </source>
</evidence>
<accession>A0ABM0GKE1</accession>
<evidence type="ECO:0000256" key="9">
    <source>
        <dbReference type="RuleBase" id="RU000688"/>
    </source>
</evidence>
<dbReference type="SUPFAM" id="SSF81321">
    <property type="entry name" value="Family A G protein-coupled receptor-like"/>
    <property type="match status" value="1"/>
</dbReference>
<keyword evidence="5 10" id="KW-0472">Membrane</keyword>
<feature type="transmembrane region" description="Helical" evidence="10">
    <location>
        <begin position="296"/>
        <end position="319"/>
    </location>
</feature>
<keyword evidence="2 9" id="KW-0812">Transmembrane</keyword>
<dbReference type="RefSeq" id="XP_002731810.1">
    <property type="nucleotide sequence ID" value="XM_002731764.1"/>
</dbReference>
<comment type="similarity">
    <text evidence="9">Belongs to the G-protein coupled receptor 1 family.</text>
</comment>
<feature type="transmembrane region" description="Helical" evidence="10">
    <location>
        <begin position="162"/>
        <end position="183"/>
    </location>
</feature>
<evidence type="ECO:0000256" key="3">
    <source>
        <dbReference type="ARBA" id="ARBA00022989"/>
    </source>
</evidence>
<evidence type="ECO:0000256" key="10">
    <source>
        <dbReference type="SAM" id="Phobius"/>
    </source>
</evidence>
<keyword evidence="7 9" id="KW-0675">Receptor</keyword>
<dbReference type="PROSITE" id="PS50262">
    <property type="entry name" value="G_PROTEIN_RECEP_F1_2"/>
    <property type="match status" value="1"/>
</dbReference>
<evidence type="ECO:0000313" key="12">
    <source>
        <dbReference type="Proteomes" id="UP000694865"/>
    </source>
</evidence>
<dbReference type="Gene3D" id="1.20.1070.10">
    <property type="entry name" value="Rhodopsin 7-helix transmembrane proteins"/>
    <property type="match status" value="1"/>
</dbReference>
<evidence type="ECO:0000259" key="11">
    <source>
        <dbReference type="PROSITE" id="PS50262"/>
    </source>
</evidence>
<feature type="transmembrane region" description="Helical" evidence="10">
    <location>
        <begin position="84"/>
        <end position="104"/>
    </location>
</feature>
<feature type="transmembrane region" description="Helical" evidence="10">
    <location>
        <begin position="212"/>
        <end position="233"/>
    </location>
</feature>
<evidence type="ECO:0000256" key="2">
    <source>
        <dbReference type="ARBA" id="ARBA00022692"/>
    </source>
</evidence>
<evidence type="ECO:0000256" key="7">
    <source>
        <dbReference type="ARBA" id="ARBA00023170"/>
    </source>
</evidence>
<feature type="domain" description="G-protein coupled receptors family 1 profile" evidence="11">
    <location>
        <begin position="63"/>
        <end position="316"/>
    </location>
</feature>
<reference evidence="13" key="1">
    <citation type="submission" date="2025-08" db="UniProtKB">
        <authorList>
            <consortium name="RefSeq"/>
        </authorList>
    </citation>
    <scope>IDENTIFICATION</scope>
    <source>
        <tissue evidence="13">Testes</tissue>
    </source>
</reference>
<keyword evidence="4 9" id="KW-0297">G-protein coupled receptor</keyword>
<dbReference type="PRINTS" id="PR00663">
    <property type="entry name" value="GALANINR"/>
</dbReference>
<keyword evidence="3 10" id="KW-1133">Transmembrane helix</keyword>
<keyword evidence="8 9" id="KW-0807">Transducer</keyword>
<dbReference type="Proteomes" id="UP000694865">
    <property type="component" value="Unplaced"/>
</dbReference>
<feature type="transmembrane region" description="Helical" evidence="10">
    <location>
        <begin position="260"/>
        <end position="284"/>
    </location>
</feature>
<organism evidence="12 13">
    <name type="scientific">Saccoglossus kowalevskii</name>
    <name type="common">Acorn worm</name>
    <dbReference type="NCBI Taxonomy" id="10224"/>
    <lineage>
        <taxon>Eukaryota</taxon>
        <taxon>Metazoa</taxon>
        <taxon>Hemichordata</taxon>
        <taxon>Enteropneusta</taxon>
        <taxon>Harrimaniidae</taxon>
        <taxon>Saccoglossus</taxon>
    </lineage>
</organism>
<comment type="subcellular location">
    <subcellularLocation>
        <location evidence="1">Membrane</location>
        <topology evidence="1">Multi-pass membrane protein</topology>
    </subcellularLocation>
</comment>
<dbReference type="GeneID" id="100377762"/>
<name>A0ABM0GKE1_SACKO</name>
<evidence type="ECO:0000256" key="8">
    <source>
        <dbReference type="ARBA" id="ARBA00023224"/>
    </source>
</evidence>
<dbReference type="InterPro" id="IPR017452">
    <property type="entry name" value="GPCR_Rhodpsn_7TM"/>
</dbReference>
<evidence type="ECO:0000256" key="5">
    <source>
        <dbReference type="ARBA" id="ARBA00023136"/>
    </source>
</evidence>
<feature type="transmembrane region" description="Helical" evidence="10">
    <location>
        <begin position="47"/>
        <end position="72"/>
    </location>
</feature>
<proteinExistence type="inferred from homology"/>
<evidence type="ECO:0000256" key="1">
    <source>
        <dbReference type="ARBA" id="ARBA00004141"/>
    </source>
</evidence>
<protein>
    <submittedName>
        <fullName evidence="13">Galanin receptor type 2-like</fullName>
    </submittedName>
</protein>
<dbReference type="SMART" id="SM01381">
    <property type="entry name" value="7TM_GPCR_Srsx"/>
    <property type="match status" value="1"/>
</dbReference>
<sequence length="370" mass="42772">MSDYDYSEYMYYSYYFLSYVYTYPNGSNVTEWTKITLPDEPQRLESIIMPVLFTVTFAVGMAGNILVIVTVLIGKQRMNTTNIFICNLAVADLLLSVFCTPFFMTLFLLPDWIFGEFMCKLTNFLFQCTMFASIFTMVVMSFDRFLAVVYPIRSMKCRTPTFALGAIIVIWTLSVAGSMPYWIVYKTVTVHWMGWHTHCVDDWPNQRPGYNASVLVFGYMLPFLFITVIYLLMLKRLWGTVAPSSSSHDNVKSKKKVTKMVIMVVVVFGVCWLPHHIITMWFNFDVNFPFSMFTYVLRLVAMFLSAFNSCINPIIYAFMSENFRKSFKKTLTCYRRSNHVGTSMASTNPTGPMKNNVTTFTDECFNDQVV</sequence>
<keyword evidence="6" id="KW-1015">Disulfide bond</keyword>
<evidence type="ECO:0000313" key="13">
    <source>
        <dbReference type="RefSeq" id="XP_002731810.1"/>
    </source>
</evidence>
<dbReference type="PROSITE" id="PS00237">
    <property type="entry name" value="G_PROTEIN_RECEP_F1_1"/>
    <property type="match status" value="1"/>
</dbReference>